<organism evidence="2 3">
    <name type="scientific">Chitinophaga parva</name>
    <dbReference type="NCBI Taxonomy" id="2169414"/>
    <lineage>
        <taxon>Bacteria</taxon>
        <taxon>Pseudomonadati</taxon>
        <taxon>Bacteroidota</taxon>
        <taxon>Chitinophagia</taxon>
        <taxon>Chitinophagales</taxon>
        <taxon>Chitinophagaceae</taxon>
        <taxon>Chitinophaga</taxon>
    </lineage>
</organism>
<protein>
    <submittedName>
        <fullName evidence="2">Uncharacterized protein</fullName>
    </submittedName>
</protein>
<proteinExistence type="predicted"/>
<dbReference type="EMBL" id="QCYK01000004">
    <property type="protein sequence ID" value="PUZ21792.1"/>
    <property type="molecule type" value="Genomic_DNA"/>
</dbReference>
<keyword evidence="3" id="KW-1185">Reference proteome</keyword>
<gene>
    <name evidence="2" type="ORF">DCC81_24705</name>
</gene>
<dbReference type="AlphaFoldDB" id="A0A2T7BBL9"/>
<dbReference type="Proteomes" id="UP000244450">
    <property type="component" value="Unassembled WGS sequence"/>
</dbReference>
<sequence length="83" mass="10265">MYTILFFCTRFIFFDFFRLKRNTMLCFRLFCCLPFYQLDANSLFFIPFIFIYIIYFFIFNLKIITYITSKSPPGQSNKYIITY</sequence>
<accession>A0A2T7BBL9</accession>
<evidence type="ECO:0000313" key="3">
    <source>
        <dbReference type="Proteomes" id="UP000244450"/>
    </source>
</evidence>
<keyword evidence="1" id="KW-0472">Membrane</keyword>
<evidence type="ECO:0000256" key="1">
    <source>
        <dbReference type="SAM" id="Phobius"/>
    </source>
</evidence>
<name>A0A2T7BBL9_9BACT</name>
<keyword evidence="1" id="KW-0812">Transmembrane</keyword>
<feature type="transmembrane region" description="Helical" evidence="1">
    <location>
        <begin position="44"/>
        <end position="61"/>
    </location>
</feature>
<evidence type="ECO:0000313" key="2">
    <source>
        <dbReference type="EMBL" id="PUZ21792.1"/>
    </source>
</evidence>
<reference evidence="2 3" key="1">
    <citation type="submission" date="2018-04" db="EMBL/GenBank/DDBJ databases">
        <title>Chitinophaga fuyangensis sp. nov., isolated from soil in a chemical factory.</title>
        <authorList>
            <person name="Chen K."/>
        </authorList>
    </citation>
    <scope>NUCLEOTIDE SEQUENCE [LARGE SCALE GENOMIC DNA]</scope>
    <source>
        <strain evidence="2 3">LY-1</strain>
    </source>
</reference>
<keyword evidence="1" id="KW-1133">Transmembrane helix</keyword>
<comment type="caution">
    <text evidence="2">The sequence shown here is derived from an EMBL/GenBank/DDBJ whole genome shotgun (WGS) entry which is preliminary data.</text>
</comment>